<dbReference type="InterPro" id="IPR036465">
    <property type="entry name" value="vWFA_dom_sf"/>
</dbReference>
<dbReference type="Proteomes" id="UP001164746">
    <property type="component" value="Chromosome 14"/>
</dbReference>
<feature type="compositionally biased region" description="Low complexity" evidence="1">
    <location>
        <begin position="47"/>
        <end position="64"/>
    </location>
</feature>
<dbReference type="PANTHER" id="PTHR47824">
    <property type="entry name" value="UBIQUITIN-LIKE DOMAIN-CONTAINING PROTEIN"/>
    <property type="match status" value="1"/>
</dbReference>
<feature type="region of interest" description="Disordered" evidence="1">
    <location>
        <begin position="47"/>
        <end position="96"/>
    </location>
</feature>
<evidence type="ECO:0000313" key="2">
    <source>
        <dbReference type="EMBL" id="WAR25117.1"/>
    </source>
</evidence>
<protein>
    <submittedName>
        <fullName evidence="2">YR811-like protein</fullName>
    </submittedName>
</protein>
<proteinExistence type="predicted"/>
<evidence type="ECO:0000313" key="3">
    <source>
        <dbReference type="Proteomes" id="UP001164746"/>
    </source>
</evidence>
<dbReference type="SUPFAM" id="SSF53300">
    <property type="entry name" value="vWA-like"/>
    <property type="match status" value="1"/>
</dbReference>
<sequence length="731" mass="79815">MPATKRKASFRTPYERPSKMSKRSTSATLSGMSSATVTEVSASAPVISDVIPSPPSLRRASTLTLEEEEAADATKGAIGKRKSSVKKPASMSKKSSSFVDEGALVTRLSRTKSGSIIGETSVVATGRGAVTSIPSGLTKLALTTSGSKGSLAVSKSTLVGEVDETEMASALDSLRSTLSKEKSKSKSLTKKASSVRATLSKGVSAKSTAADAEVEGDAMDTEEPAATGGALPPGGLMELAISFDTTGSMYGCLEEVRAKIQDLIQRLQGDIPGIRIAIIAHGDYCDEHSSYLIKWIDFGSALPELCEFVKGVGRTGGGDGPECYELVLQRTREALTWTPGSQRALILIGDNLPHEPGYNYGGKTYHINWRHECNYLGKIGVKVYPVMACGFGSFGVRNTYEDMAKRTGGKLLELKNFSSMFDFIMMICYREANPDMMSIYEQEMRDREGRMADDLVGLSKTLKTGGSPSFKPSHMPVYPAPGGLFGGIATGKAKKAPKVKKTLQRGKKAKIVAAKTTDAGPRAKPKVTKKKPAKKTLKIDKVQKREKLPDSCMSKGPLRGLTWSKWIKVVIPEAPKEAKSMYTKRRSNKGYLLKTWFKEGFTVPAMYEFALQLPGKGTSKKYVVYCRMTRHGFSRSGTWYSNLLRHKTVRQEVNRVIDNGCTIYVRRGAAKGKTKGVQYKRMVAASDYVKDHFDYAWKKYIWRKTKAGEQKHRELVVKRKGVSFTLSGKDV</sequence>
<reference evidence="2" key="1">
    <citation type="submission" date="2022-11" db="EMBL/GenBank/DDBJ databases">
        <title>Centuries of genome instability and evolution in soft-shell clam transmissible cancer (bioRxiv).</title>
        <authorList>
            <person name="Hart S.F.M."/>
            <person name="Yonemitsu M.A."/>
            <person name="Giersch R.M."/>
            <person name="Beal B.F."/>
            <person name="Arriagada G."/>
            <person name="Davis B.W."/>
            <person name="Ostrander E.A."/>
            <person name="Goff S.P."/>
            <person name="Metzger M.J."/>
        </authorList>
    </citation>
    <scope>NUCLEOTIDE SEQUENCE</scope>
    <source>
        <strain evidence="2">MELC-2E11</strain>
        <tissue evidence="2">Siphon/mantle</tissue>
    </source>
</reference>
<dbReference type="EMBL" id="CP111025">
    <property type="protein sequence ID" value="WAR25117.1"/>
    <property type="molecule type" value="Genomic_DNA"/>
</dbReference>
<feature type="compositionally biased region" description="Polar residues" evidence="1">
    <location>
        <begin position="23"/>
        <end position="32"/>
    </location>
</feature>
<feature type="region of interest" description="Disordered" evidence="1">
    <location>
        <begin position="208"/>
        <end position="231"/>
    </location>
</feature>
<keyword evidence="3" id="KW-1185">Reference proteome</keyword>
<evidence type="ECO:0000256" key="1">
    <source>
        <dbReference type="SAM" id="MobiDB-lite"/>
    </source>
</evidence>
<accession>A0ABY7FSI3</accession>
<name>A0ABY7FSI3_MYAAR</name>
<feature type="region of interest" description="Disordered" evidence="1">
    <location>
        <begin position="1"/>
        <end position="32"/>
    </location>
</feature>
<gene>
    <name evidence="2" type="ORF">MAR_010821</name>
</gene>
<organism evidence="2 3">
    <name type="scientific">Mya arenaria</name>
    <name type="common">Soft-shell clam</name>
    <dbReference type="NCBI Taxonomy" id="6604"/>
    <lineage>
        <taxon>Eukaryota</taxon>
        <taxon>Metazoa</taxon>
        <taxon>Spiralia</taxon>
        <taxon>Lophotrochozoa</taxon>
        <taxon>Mollusca</taxon>
        <taxon>Bivalvia</taxon>
        <taxon>Autobranchia</taxon>
        <taxon>Heteroconchia</taxon>
        <taxon>Euheterodonta</taxon>
        <taxon>Imparidentia</taxon>
        <taxon>Neoheterodontei</taxon>
        <taxon>Myida</taxon>
        <taxon>Myoidea</taxon>
        <taxon>Myidae</taxon>
        <taxon>Mya</taxon>
    </lineage>
</organism>
<feature type="compositionally biased region" description="Low complexity" evidence="1">
    <location>
        <begin position="86"/>
        <end position="96"/>
    </location>
</feature>
<dbReference type="Gene3D" id="3.40.50.410">
    <property type="entry name" value="von Willebrand factor, type A domain"/>
    <property type="match status" value="1"/>
</dbReference>
<feature type="compositionally biased region" description="Acidic residues" evidence="1">
    <location>
        <begin position="212"/>
        <end position="223"/>
    </location>
</feature>
<dbReference type="PANTHER" id="PTHR47824:SF3">
    <property type="entry name" value="UBIQUITIN-LIKE DOMAIN-CONTAINING PROTEIN"/>
    <property type="match status" value="1"/>
</dbReference>